<dbReference type="GeneID" id="33570830"/>
<evidence type="ECO:0000256" key="1">
    <source>
        <dbReference type="SAM" id="MobiDB-lite"/>
    </source>
</evidence>
<evidence type="ECO:0000313" key="2">
    <source>
        <dbReference type="EMBL" id="ORZ09746.1"/>
    </source>
</evidence>
<feature type="region of interest" description="Disordered" evidence="1">
    <location>
        <begin position="38"/>
        <end position="110"/>
    </location>
</feature>
<gene>
    <name evidence="2" type="ORF">BCR41DRAFT_398719</name>
</gene>
<dbReference type="InParanoid" id="A0A1Y2GHG3"/>
<accession>A0A1Y2GHG3</accession>
<dbReference type="RefSeq" id="XP_021879016.1">
    <property type="nucleotide sequence ID" value="XM_022028987.1"/>
</dbReference>
<proteinExistence type="predicted"/>
<sequence>MSQDGPQLIDLHADDNSRGFPLKSALDIFENEVLVKDLSSSSGPNSSPGLNAGNGNNVRKNTSRVMNDGKALNPNGSGMLSTLPPRPTARSSHNGIGKKERLGKENGGERGCRRQAVWIQEVLLLSSLLHKPNNDELESQNYASATPILLSQQQIKPSSSPLPSMPSMLSLQQQQLEHKYRSHKGPLATIRLFSFSLDVQTFHWHLPPVLEGD</sequence>
<reference evidence="2 3" key="1">
    <citation type="submission" date="2016-07" db="EMBL/GenBank/DDBJ databases">
        <title>Pervasive Adenine N6-methylation of Active Genes in Fungi.</title>
        <authorList>
            <consortium name="DOE Joint Genome Institute"/>
            <person name="Mondo S.J."/>
            <person name="Dannebaum R.O."/>
            <person name="Kuo R.C."/>
            <person name="Labutti K."/>
            <person name="Haridas S."/>
            <person name="Kuo A."/>
            <person name="Salamov A."/>
            <person name="Ahrendt S.R."/>
            <person name="Lipzen A."/>
            <person name="Sullivan W."/>
            <person name="Andreopoulos W.B."/>
            <person name="Clum A."/>
            <person name="Lindquist E."/>
            <person name="Daum C."/>
            <person name="Ramamoorthy G.K."/>
            <person name="Gryganskyi A."/>
            <person name="Culley D."/>
            <person name="Magnuson J.K."/>
            <person name="James T.Y."/>
            <person name="O'Malley M.A."/>
            <person name="Stajich J.E."/>
            <person name="Spatafora J.W."/>
            <person name="Visel A."/>
            <person name="Grigoriev I.V."/>
        </authorList>
    </citation>
    <scope>NUCLEOTIDE SEQUENCE [LARGE SCALE GENOMIC DNA]</scope>
    <source>
        <strain evidence="2 3">NRRL 3116</strain>
    </source>
</reference>
<dbReference type="AlphaFoldDB" id="A0A1Y2GHG3"/>
<comment type="caution">
    <text evidence="2">The sequence shown here is derived from an EMBL/GenBank/DDBJ whole genome shotgun (WGS) entry which is preliminary data.</text>
</comment>
<feature type="compositionally biased region" description="Basic and acidic residues" evidence="1">
    <location>
        <begin position="97"/>
        <end position="110"/>
    </location>
</feature>
<feature type="compositionally biased region" description="Low complexity" evidence="1">
    <location>
        <begin position="38"/>
        <end position="57"/>
    </location>
</feature>
<protein>
    <submittedName>
        <fullName evidence="2">Uncharacterized protein</fullName>
    </submittedName>
</protein>
<keyword evidence="3" id="KW-1185">Reference proteome</keyword>
<evidence type="ECO:0000313" key="3">
    <source>
        <dbReference type="Proteomes" id="UP000193648"/>
    </source>
</evidence>
<name>A0A1Y2GHG3_9FUNG</name>
<dbReference type="Proteomes" id="UP000193648">
    <property type="component" value="Unassembled WGS sequence"/>
</dbReference>
<organism evidence="2 3">
    <name type="scientific">Lobosporangium transversale</name>
    <dbReference type="NCBI Taxonomy" id="64571"/>
    <lineage>
        <taxon>Eukaryota</taxon>
        <taxon>Fungi</taxon>
        <taxon>Fungi incertae sedis</taxon>
        <taxon>Mucoromycota</taxon>
        <taxon>Mortierellomycotina</taxon>
        <taxon>Mortierellomycetes</taxon>
        <taxon>Mortierellales</taxon>
        <taxon>Mortierellaceae</taxon>
        <taxon>Lobosporangium</taxon>
    </lineage>
</organism>
<dbReference type="EMBL" id="MCFF01000033">
    <property type="protein sequence ID" value="ORZ09746.1"/>
    <property type="molecule type" value="Genomic_DNA"/>
</dbReference>